<evidence type="ECO:0000256" key="5">
    <source>
        <dbReference type="SAM" id="MobiDB-lite"/>
    </source>
</evidence>
<dbReference type="GO" id="GO:0030150">
    <property type="term" value="P:protein import into mitochondrial matrix"/>
    <property type="evidence" value="ECO:0007669"/>
    <property type="project" value="TreeGrafter"/>
</dbReference>
<proteinExistence type="inferred from homology"/>
<evidence type="ECO:0000256" key="1">
    <source>
        <dbReference type="ARBA" id="ARBA00009054"/>
    </source>
</evidence>
<dbReference type="InterPro" id="IPR013805">
    <property type="entry name" value="GrpE_CC"/>
</dbReference>
<evidence type="ECO:0000313" key="7">
    <source>
        <dbReference type="Proteomes" id="UP000241769"/>
    </source>
</evidence>
<protein>
    <recommendedName>
        <fullName evidence="3">GrpE protein homolog</fullName>
    </recommendedName>
</protein>
<dbReference type="OrthoDB" id="201635at2759"/>
<evidence type="ECO:0000256" key="3">
    <source>
        <dbReference type="RuleBase" id="RU000640"/>
    </source>
</evidence>
<evidence type="ECO:0000313" key="6">
    <source>
        <dbReference type="EMBL" id="PRP88941.1"/>
    </source>
</evidence>
<keyword evidence="2 3" id="KW-0143">Chaperone</keyword>
<dbReference type="PANTHER" id="PTHR21237:SF23">
    <property type="entry name" value="GRPE PROTEIN HOMOLOG, MITOCHONDRIAL"/>
    <property type="match status" value="1"/>
</dbReference>
<dbReference type="SUPFAM" id="SSF51064">
    <property type="entry name" value="Head domain of nucleotide exchange factor GrpE"/>
    <property type="match status" value="1"/>
</dbReference>
<reference evidence="6 7" key="1">
    <citation type="journal article" date="2018" name="Genome Biol. Evol.">
        <title>Multiple Roots of Fruiting Body Formation in Amoebozoa.</title>
        <authorList>
            <person name="Hillmann F."/>
            <person name="Forbes G."/>
            <person name="Novohradska S."/>
            <person name="Ferling I."/>
            <person name="Riege K."/>
            <person name="Groth M."/>
            <person name="Westermann M."/>
            <person name="Marz M."/>
            <person name="Spaller T."/>
            <person name="Winckler T."/>
            <person name="Schaap P."/>
            <person name="Glockner G."/>
        </authorList>
    </citation>
    <scope>NUCLEOTIDE SEQUENCE [LARGE SCALE GENOMIC DNA]</scope>
    <source>
        <strain evidence="6 7">Jena</strain>
    </source>
</reference>
<dbReference type="GO" id="GO:0051087">
    <property type="term" value="F:protein-folding chaperone binding"/>
    <property type="evidence" value="ECO:0007669"/>
    <property type="project" value="InterPro"/>
</dbReference>
<dbReference type="AlphaFoldDB" id="A0A2P6NYA5"/>
<dbReference type="Pfam" id="PF01025">
    <property type="entry name" value="GrpE"/>
    <property type="match status" value="1"/>
</dbReference>
<dbReference type="InterPro" id="IPR000740">
    <property type="entry name" value="GrpE"/>
</dbReference>
<accession>A0A2P6NYA5</accession>
<name>A0A2P6NYA5_9EUKA</name>
<sequence length="331" mass="36817">MIILVNCNLGSRKFSAQPENRIPNTINNMHRFSTLVKAPAALSTPILVGRAVIQNNGASLIKSSPSVHLACSASRPIIPFSSFHTGRVIKQSKEEPEVAAEQKTTEGQESFADEKNAGEKVREPLRLSTLFVNNLRKKIKDYSESIKSGIFPHDSHDQQSIEGLYTDTNSLQLKDLEIQIEELKGKLLFSLAERENVRNRMKKEVDNAKLFGISSFAKDLLAVADNLTRCTGAVRKEDLESNPKLQELYEGVYMTQAELNKVFKQHQLEKFEPLGLKFDPNVMNAVTYFPDPSKEGGSVGVVMKSGYYLHGRVLRAADVGVIKPQSQTGEQ</sequence>
<evidence type="ECO:0000256" key="4">
    <source>
        <dbReference type="RuleBase" id="RU004478"/>
    </source>
</evidence>
<comment type="similarity">
    <text evidence="1 4">Belongs to the GrpE family.</text>
</comment>
<dbReference type="GO" id="GO:0000774">
    <property type="term" value="F:adenyl-nucleotide exchange factor activity"/>
    <property type="evidence" value="ECO:0007669"/>
    <property type="project" value="InterPro"/>
</dbReference>
<dbReference type="STRING" id="1890364.A0A2P6NYA5"/>
<dbReference type="PANTHER" id="PTHR21237">
    <property type="entry name" value="GRPE PROTEIN"/>
    <property type="match status" value="1"/>
</dbReference>
<gene>
    <name evidence="6" type="ORF">PROFUN_00409</name>
</gene>
<dbReference type="EMBL" id="MDYQ01000007">
    <property type="protein sequence ID" value="PRP88941.1"/>
    <property type="molecule type" value="Genomic_DNA"/>
</dbReference>
<dbReference type="CDD" id="cd00446">
    <property type="entry name" value="GrpE"/>
    <property type="match status" value="1"/>
</dbReference>
<dbReference type="SUPFAM" id="SSF58014">
    <property type="entry name" value="Coiled-coil domain of nucleotide exchange factor GrpE"/>
    <property type="match status" value="1"/>
</dbReference>
<dbReference type="InParanoid" id="A0A2P6NYA5"/>
<evidence type="ECO:0000256" key="2">
    <source>
        <dbReference type="ARBA" id="ARBA00023186"/>
    </source>
</evidence>
<organism evidence="6 7">
    <name type="scientific">Planoprotostelium fungivorum</name>
    <dbReference type="NCBI Taxonomy" id="1890364"/>
    <lineage>
        <taxon>Eukaryota</taxon>
        <taxon>Amoebozoa</taxon>
        <taxon>Evosea</taxon>
        <taxon>Variosea</taxon>
        <taxon>Cavosteliida</taxon>
        <taxon>Cavosteliaceae</taxon>
        <taxon>Planoprotostelium</taxon>
    </lineage>
</organism>
<dbReference type="GO" id="GO:0051082">
    <property type="term" value="F:unfolded protein binding"/>
    <property type="evidence" value="ECO:0007669"/>
    <property type="project" value="TreeGrafter"/>
</dbReference>
<dbReference type="GO" id="GO:0006457">
    <property type="term" value="P:protein folding"/>
    <property type="evidence" value="ECO:0007669"/>
    <property type="project" value="InterPro"/>
</dbReference>
<feature type="region of interest" description="Disordered" evidence="5">
    <location>
        <begin position="92"/>
        <end position="118"/>
    </location>
</feature>
<comment type="caution">
    <text evidence="6">The sequence shown here is derived from an EMBL/GenBank/DDBJ whole genome shotgun (WGS) entry which is preliminary data.</text>
</comment>
<keyword evidence="7" id="KW-1185">Reference proteome</keyword>
<dbReference type="Gene3D" id="2.30.22.10">
    <property type="entry name" value="Head domain of nucleotide exchange factor GrpE"/>
    <property type="match status" value="1"/>
</dbReference>
<dbReference type="Proteomes" id="UP000241769">
    <property type="component" value="Unassembled WGS sequence"/>
</dbReference>
<dbReference type="InterPro" id="IPR009012">
    <property type="entry name" value="GrpE_head"/>
</dbReference>
<dbReference type="PROSITE" id="PS01071">
    <property type="entry name" value="GRPE"/>
    <property type="match status" value="1"/>
</dbReference>
<dbReference type="HAMAP" id="MF_01151">
    <property type="entry name" value="GrpE"/>
    <property type="match status" value="1"/>
</dbReference>
<dbReference type="Gene3D" id="3.90.20.20">
    <property type="match status" value="1"/>
</dbReference>
<keyword evidence="3" id="KW-0496">Mitochondrion</keyword>
<dbReference type="PRINTS" id="PR00773">
    <property type="entry name" value="GRPEPROTEIN"/>
</dbReference>
<comment type="subcellular location">
    <subcellularLocation>
        <location evidence="3">Mitochondrion matrix</location>
    </subcellularLocation>
</comment>
<comment type="function">
    <text evidence="3">Essential component of the PAM complex, a complex required for the translocation of transit peptide-containing proteins from the inner membrane into the mitochondrial matrix in an ATP-dependent manner.</text>
</comment>
<dbReference type="GO" id="GO:0042803">
    <property type="term" value="F:protein homodimerization activity"/>
    <property type="evidence" value="ECO:0007669"/>
    <property type="project" value="InterPro"/>
</dbReference>
<dbReference type="GO" id="GO:0001405">
    <property type="term" value="C:PAM complex, Tim23 associated import motor"/>
    <property type="evidence" value="ECO:0007669"/>
    <property type="project" value="TreeGrafter"/>
</dbReference>